<name>A0ABP8BZ35_9ACTN</name>
<reference evidence="2" key="1">
    <citation type="journal article" date="2019" name="Int. J. Syst. Evol. Microbiol.">
        <title>The Global Catalogue of Microorganisms (GCM) 10K type strain sequencing project: providing services to taxonomists for standard genome sequencing and annotation.</title>
        <authorList>
            <consortium name="The Broad Institute Genomics Platform"/>
            <consortium name="The Broad Institute Genome Sequencing Center for Infectious Disease"/>
            <person name="Wu L."/>
            <person name="Ma J."/>
        </authorList>
    </citation>
    <scope>NUCLEOTIDE SEQUENCE [LARGE SCALE GENOMIC DNA]</scope>
    <source>
        <strain evidence="2">JCM 17440</strain>
    </source>
</reference>
<gene>
    <name evidence="1" type="ORF">GCM10022254_26540</name>
</gene>
<evidence type="ECO:0000313" key="2">
    <source>
        <dbReference type="Proteomes" id="UP001501710"/>
    </source>
</evidence>
<keyword evidence="2" id="KW-1185">Reference proteome</keyword>
<sequence length="88" mass="10619">MRVFRIAWMCWQLEVLRIRFPDWDIIRTERDVWSVRKPPVNRVIVGEFETVRNELEWFEKLFEDGVVPVHRLRSLGHLAVGARKMEDG</sequence>
<proteinExistence type="predicted"/>
<dbReference type="EMBL" id="BAABAS010000005">
    <property type="protein sequence ID" value="GAA4230814.1"/>
    <property type="molecule type" value="Genomic_DNA"/>
</dbReference>
<dbReference type="Proteomes" id="UP001501710">
    <property type="component" value="Unassembled WGS sequence"/>
</dbReference>
<comment type="caution">
    <text evidence="1">The sequence shown here is derived from an EMBL/GenBank/DDBJ whole genome shotgun (WGS) entry which is preliminary data.</text>
</comment>
<evidence type="ECO:0000313" key="1">
    <source>
        <dbReference type="EMBL" id="GAA4230814.1"/>
    </source>
</evidence>
<dbReference type="RefSeq" id="WP_344895166.1">
    <property type="nucleotide sequence ID" value="NZ_BAABAS010000005.1"/>
</dbReference>
<organism evidence="1 2">
    <name type="scientific">Actinomadura meridiana</name>
    <dbReference type="NCBI Taxonomy" id="559626"/>
    <lineage>
        <taxon>Bacteria</taxon>
        <taxon>Bacillati</taxon>
        <taxon>Actinomycetota</taxon>
        <taxon>Actinomycetes</taxon>
        <taxon>Streptosporangiales</taxon>
        <taxon>Thermomonosporaceae</taxon>
        <taxon>Actinomadura</taxon>
    </lineage>
</organism>
<accession>A0ABP8BZ35</accession>
<protein>
    <submittedName>
        <fullName evidence="1">Uncharacterized protein</fullName>
    </submittedName>
</protein>